<feature type="transmembrane region" description="Helical" evidence="9">
    <location>
        <begin position="169"/>
        <end position="190"/>
    </location>
</feature>
<evidence type="ECO:0000256" key="8">
    <source>
        <dbReference type="RuleBase" id="RU003346"/>
    </source>
</evidence>
<feature type="transmembrane region" description="Helical" evidence="9">
    <location>
        <begin position="260"/>
        <end position="282"/>
    </location>
</feature>
<dbReference type="InterPro" id="IPR005828">
    <property type="entry name" value="MFS_sugar_transport-like"/>
</dbReference>
<dbReference type="InterPro" id="IPR050360">
    <property type="entry name" value="MFS_Sugar_Transporters"/>
</dbReference>
<keyword evidence="3 8" id="KW-0813">Transport</keyword>
<dbReference type="PROSITE" id="PS50850">
    <property type="entry name" value="MFS"/>
    <property type="match status" value="1"/>
</dbReference>
<feature type="transmembrane region" description="Helical" evidence="9">
    <location>
        <begin position="408"/>
        <end position="427"/>
    </location>
</feature>
<dbReference type="AlphaFoldDB" id="A0A168D6P4"/>
<name>A0A168D6P4_CORFA</name>
<feature type="transmembrane region" description="Helical" evidence="9">
    <location>
        <begin position="294"/>
        <end position="316"/>
    </location>
</feature>
<feature type="transmembrane region" description="Helical" evidence="9">
    <location>
        <begin position="144"/>
        <end position="163"/>
    </location>
</feature>
<keyword evidence="6 9" id="KW-0472">Membrane</keyword>
<evidence type="ECO:0000256" key="1">
    <source>
        <dbReference type="ARBA" id="ARBA00004141"/>
    </source>
</evidence>
<dbReference type="GO" id="GO:0016020">
    <property type="term" value="C:membrane"/>
    <property type="evidence" value="ECO:0007669"/>
    <property type="project" value="UniProtKB-SubCell"/>
</dbReference>
<evidence type="ECO:0000313" key="12">
    <source>
        <dbReference type="Proteomes" id="UP000076744"/>
    </source>
</evidence>
<evidence type="ECO:0000256" key="4">
    <source>
        <dbReference type="ARBA" id="ARBA00022692"/>
    </source>
</evidence>
<dbReference type="RefSeq" id="XP_018707679.1">
    <property type="nucleotide sequence ID" value="XM_018844913.1"/>
</dbReference>
<dbReference type="InterPro" id="IPR003663">
    <property type="entry name" value="Sugar/inositol_transpt"/>
</dbReference>
<dbReference type="GO" id="GO:0005351">
    <property type="term" value="F:carbohydrate:proton symporter activity"/>
    <property type="evidence" value="ECO:0007669"/>
    <property type="project" value="TreeGrafter"/>
</dbReference>
<evidence type="ECO:0000256" key="6">
    <source>
        <dbReference type="ARBA" id="ARBA00023136"/>
    </source>
</evidence>
<proteinExistence type="inferred from homology"/>
<feature type="transmembrane region" description="Helical" evidence="9">
    <location>
        <begin position="368"/>
        <end position="388"/>
    </location>
</feature>
<organism evidence="11 12">
    <name type="scientific">Cordyceps fumosorosea (strain ARSEF 2679)</name>
    <name type="common">Isaria fumosorosea</name>
    <dbReference type="NCBI Taxonomy" id="1081104"/>
    <lineage>
        <taxon>Eukaryota</taxon>
        <taxon>Fungi</taxon>
        <taxon>Dikarya</taxon>
        <taxon>Ascomycota</taxon>
        <taxon>Pezizomycotina</taxon>
        <taxon>Sordariomycetes</taxon>
        <taxon>Hypocreomycetidae</taxon>
        <taxon>Hypocreales</taxon>
        <taxon>Cordycipitaceae</taxon>
        <taxon>Cordyceps</taxon>
    </lineage>
</organism>
<feature type="domain" description="Major facilitator superfamily (MFS) profile" evidence="10">
    <location>
        <begin position="11"/>
        <end position="461"/>
    </location>
</feature>
<dbReference type="Gene3D" id="1.20.1250.20">
    <property type="entry name" value="MFS general substrate transporter like domains"/>
    <property type="match status" value="1"/>
</dbReference>
<reference evidence="11 12" key="1">
    <citation type="journal article" date="2016" name="Genome Biol. Evol.">
        <title>Divergent and convergent evolution of fungal pathogenicity.</title>
        <authorList>
            <person name="Shang Y."/>
            <person name="Xiao G."/>
            <person name="Zheng P."/>
            <person name="Cen K."/>
            <person name="Zhan S."/>
            <person name="Wang C."/>
        </authorList>
    </citation>
    <scope>NUCLEOTIDE SEQUENCE [LARGE SCALE GENOMIC DNA]</scope>
    <source>
        <strain evidence="11 12">ARSEF 2679</strain>
    </source>
</reference>
<dbReference type="FunFam" id="1.20.1250.20:FF:000026">
    <property type="entry name" value="MFS quinate transporter QutD"/>
    <property type="match status" value="1"/>
</dbReference>
<keyword evidence="5 9" id="KW-1133">Transmembrane helix</keyword>
<comment type="subcellular location">
    <subcellularLocation>
        <location evidence="1">Membrane</location>
        <topology evidence="1">Multi-pass membrane protein</topology>
    </subcellularLocation>
</comment>
<gene>
    <name evidence="11" type="ORF">ISF_01306</name>
</gene>
<evidence type="ECO:0000256" key="5">
    <source>
        <dbReference type="ARBA" id="ARBA00022989"/>
    </source>
</evidence>
<dbReference type="EMBL" id="AZHB01000002">
    <property type="protein sequence ID" value="OAA72233.1"/>
    <property type="molecule type" value="Genomic_DNA"/>
</dbReference>
<evidence type="ECO:0000256" key="9">
    <source>
        <dbReference type="SAM" id="Phobius"/>
    </source>
</evidence>
<dbReference type="PRINTS" id="PR00171">
    <property type="entry name" value="SUGRTRNSPORT"/>
</dbReference>
<keyword evidence="4 9" id="KW-0812">Transmembrane</keyword>
<dbReference type="NCBIfam" id="TIGR00879">
    <property type="entry name" value="SP"/>
    <property type="match status" value="1"/>
</dbReference>
<dbReference type="PANTHER" id="PTHR48022:SF7">
    <property type="entry name" value="MAJOR FACILITATOR SUPERFAMILY (MFS) PROFILE DOMAIN-CONTAINING PROTEIN-RELATED"/>
    <property type="match status" value="1"/>
</dbReference>
<feature type="transmembrane region" description="Helical" evidence="9">
    <location>
        <begin position="54"/>
        <end position="72"/>
    </location>
</feature>
<comment type="similarity">
    <text evidence="2 8">Belongs to the major facilitator superfamily. Sugar transporter (TC 2.A.1.1) family.</text>
</comment>
<comment type="caution">
    <text evidence="11">The sequence shown here is derived from an EMBL/GenBank/DDBJ whole genome shotgun (WGS) entry which is preliminary data.</text>
</comment>
<dbReference type="PANTHER" id="PTHR48022">
    <property type="entry name" value="PLASTIDIC GLUCOSE TRANSPORTER 4"/>
    <property type="match status" value="1"/>
</dbReference>
<evidence type="ECO:0000256" key="3">
    <source>
        <dbReference type="ARBA" id="ARBA00022448"/>
    </source>
</evidence>
<dbReference type="InterPro" id="IPR036259">
    <property type="entry name" value="MFS_trans_sf"/>
</dbReference>
<protein>
    <submittedName>
        <fullName evidence="11">Sugar/inositol transporter</fullName>
    </submittedName>
</protein>
<dbReference type="InterPro" id="IPR020846">
    <property type="entry name" value="MFS_dom"/>
</dbReference>
<evidence type="ECO:0000256" key="7">
    <source>
        <dbReference type="ARBA" id="ARBA00023180"/>
    </source>
</evidence>
<evidence type="ECO:0000259" key="10">
    <source>
        <dbReference type="PROSITE" id="PS50850"/>
    </source>
</evidence>
<dbReference type="Proteomes" id="UP000076744">
    <property type="component" value="Unassembled WGS sequence"/>
</dbReference>
<feature type="transmembrane region" description="Helical" evidence="9">
    <location>
        <begin position="439"/>
        <end position="457"/>
    </location>
</feature>
<evidence type="ECO:0000313" key="11">
    <source>
        <dbReference type="EMBL" id="OAA72233.1"/>
    </source>
</evidence>
<dbReference type="Pfam" id="PF00083">
    <property type="entry name" value="Sugar_tr"/>
    <property type="match status" value="1"/>
</dbReference>
<dbReference type="GeneID" id="30017598"/>
<dbReference type="CDD" id="cd17356">
    <property type="entry name" value="MFS_HXT"/>
    <property type="match status" value="1"/>
</dbReference>
<feature type="transmembrane region" description="Helical" evidence="9">
    <location>
        <begin position="328"/>
        <end position="348"/>
    </location>
</feature>
<evidence type="ECO:0000256" key="2">
    <source>
        <dbReference type="ARBA" id="ARBA00010992"/>
    </source>
</evidence>
<keyword evidence="7" id="KW-0325">Glycoprotein</keyword>
<sequence>MVATIQNVYIAAALATIGGLLQGFDVSSLSAILATPQYKEYFSHPDSSTQGGITASMAGGSLLGALLASWMGDRIGRRDSMAVACIVFITGSTLMCAVQNTAMLVVARVVNGSAVGILTSQGPIYIAEISPATTRGRLISLQQWMVTWGILIMYYISYGASFIKSNASFRLPWGIQMVPAILLLCAVPFLPRSPRWLASKERWEEASKTLALLRSDGDESDEAVISELEAIRSRIRLESMYGSSSWAQVFSGRNLIRVHVCIFAHLWAQFSGTNALMYYIVYVFQMAGLSGTKVLAISSIQYVINVAMTLPALLLVDKMPRRRVMMTGSFLMATWMFATAAVEATHGYGVPGGLNGNATITWVVNSSAAGKAVIALSYLFVATFACTWGPMGWIYPSEIIPLYIRSKAVSLSVLVNWLGNFSLTFMTPPAFQEIQWRTYLIFGSISAAALVHVFLFFQETQGKTLEQMNDVFDYNTFAFGRIRQPPEMVDASGVDEKLSHEI</sequence>
<dbReference type="SUPFAM" id="SSF103473">
    <property type="entry name" value="MFS general substrate transporter"/>
    <property type="match status" value="1"/>
</dbReference>
<accession>A0A168D6P4</accession>
<dbReference type="OrthoDB" id="4142200at2759"/>
<keyword evidence="12" id="KW-1185">Reference proteome</keyword>